<dbReference type="STRING" id="1555241.A0A4P9X586"/>
<evidence type="ECO:0000256" key="8">
    <source>
        <dbReference type="RuleBase" id="RU364141"/>
    </source>
</evidence>
<keyword evidence="11" id="KW-1185">Reference proteome</keyword>
<dbReference type="AlphaFoldDB" id="A0A4P9X586"/>
<evidence type="ECO:0000313" key="11">
    <source>
        <dbReference type="Proteomes" id="UP000274922"/>
    </source>
</evidence>
<evidence type="ECO:0000256" key="2">
    <source>
        <dbReference type="ARBA" id="ARBA00009626"/>
    </source>
</evidence>
<feature type="compositionally biased region" description="Low complexity" evidence="9">
    <location>
        <begin position="20"/>
        <end position="35"/>
    </location>
</feature>
<keyword evidence="6 8" id="KW-0539">Nucleus</keyword>
<dbReference type="Proteomes" id="UP000274922">
    <property type="component" value="Unassembled WGS sequence"/>
</dbReference>
<keyword evidence="4 8" id="KW-0805">Transcription regulation</keyword>
<comment type="function">
    <text evidence="8">Component of the Mediator complex, a coactivator involved in the regulated transcription of nearly all RNA polymerase II-dependent genes. Mediator functions as a bridge to convey information from gene-specific regulatory proteins to the basal RNA polymerase II transcription machinery. Mediator is recruited to promoters by direct interactions with regulatory proteins and serves as a scaffold for the assembly of a functional preinitiation complex with RNA polymerase II and the general transcription factors.</text>
</comment>
<evidence type="ECO:0000313" key="10">
    <source>
        <dbReference type="EMBL" id="RKP00288.1"/>
    </source>
</evidence>
<evidence type="ECO:0000256" key="7">
    <source>
        <dbReference type="ARBA" id="ARBA00031257"/>
    </source>
</evidence>
<comment type="subunit">
    <text evidence="8">Component of the Mediator complex.</text>
</comment>
<proteinExistence type="inferred from homology"/>
<feature type="region of interest" description="Disordered" evidence="9">
    <location>
        <begin position="1"/>
        <end position="53"/>
    </location>
</feature>
<dbReference type="GO" id="GO:0006357">
    <property type="term" value="P:regulation of transcription by RNA polymerase II"/>
    <property type="evidence" value="ECO:0007669"/>
    <property type="project" value="InterPro"/>
</dbReference>
<dbReference type="GO" id="GO:0016592">
    <property type="term" value="C:mediator complex"/>
    <property type="evidence" value="ECO:0007669"/>
    <property type="project" value="InterPro"/>
</dbReference>
<accession>A0A4P9X586</accession>
<dbReference type="InterPro" id="IPR019258">
    <property type="entry name" value="Mediator_Med4"/>
</dbReference>
<name>A0A4P9X586_9FUNG</name>
<dbReference type="PANTHER" id="PTHR13208">
    <property type="entry name" value="MEDIATOR OF RNA POLYMERASE II TRANSCRIPTION SUBUNIT 4"/>
    <property type="match status" value="1"/>
</dbReference>
<evidence type="ECO:0000256" key="9">
    <source>
        <dbReference type="SAM" id="MobiDB-lite"/>
    </source>
</evidence>
<protein>
    <recommendedName>
        <fullName evidence="3 8">Mediator of RNA polymerase II transcription subunit 4</fullName>
    </recommendedName>
    <alternativeName>
        <fullName evidence="7 8">Mediator complex subunit 4</fullName>
    </alternativeName>
</protein>
<feature type="compositionally biased region" description="Polar residues" evidence="9">
    <location>
        <begin position="1"/>
        <end position="10"/>
    </location>
</feature>
<keyword evidence="8" id="KW-0010">Activator</keyword>
<dbReference type="OrthoDB" id="2132310at2759"/>
<keyword evidence="5 8" id="KW-0804">Transcription</keyword>
<dbReference type="GO" id="GO:0070847">
    <property type="term" value="C:core mediator complex"/>
    <property type="evidence" value="ECO:0007669"/>
    <property type="project" value="TreeGrafter"/>
</dbReference>
<comment type="subcellular location">
    <subcellularLocation>
        <location evidence="1 8">Nucleus</location>
    </subcellularLocation>
</comment>
<dbReference type="GO" id="GO:0003712">
    <property type="term" value="F:transcription coregulator activity"/>
    <property type="evidence" value="ECO:0007669"/>
    <property type="project" value="InterPro"/>
</dbReference>
<evidence type="ECO:0000256" key="5">
    <source>
        <dbReference type="ARBA" id="ARBA00023163"/>
    </source>
</evidence>
<evidence type="ECO:0000256" key="3">
    <source>
        <dbReference type="ARBA" id="ARBA00020629"/>
    </source>
</evidence>
<reference evidence="11" key="1">
    <citation type="journal article" date="2018" name="Nat. Microbiol.">
        <title>Leveraging single-cell genomics to expand the fungal tree of life.</title>
        <authorList>
            <person name="Ahrendt S.R."/>
            <person name="Quandt C.A."/>
            <person name="Ciobanu D."/>
            <person name="Clum A."/>
            <person name="Salamov A."/>
            <person name="Andreopoulos B."/>
            <person name="Cheng J.F."/>
            <person name="Woyke T."/>
            <person name="Pelin A."/>
            <person name="Henrissat B."/>
            <person name="Reynolds N.K."/>
            <person name="Benny G.L."/>
            <person name="Smith M.E."/>
            <person name="James T.Y."/>
            <person name="Grigoriev I.V."/>
        </authorList>
    </citation>
    <scope>NUCLEOTIDE SEQUENCE [LARGE SCALE GENOMIC DNA]</scope>
    <source>
        <strain evidence="11">ATCC 52028</strain>
    </source>
</reference>
<gene>
    <name evidence="8" type="primary">MED4</name>
    <name evidence="10" type="ORF">CXG81DRAFT_27010</name>
</gene>
<evidence type="ECO:0000256" key="1">
    <source>
        <dbReference type="ARBA" id="ARBA00004123"/>
    </source>
</evidence>
<comment type="similarity">
    <text evidence="2 8">Belongs to the Mediator complex subunit 4 family.</text>
</comment>
<dbReference type="PANTHER" id="PTHR13208:SF2">
    <property type="entry name" value="MEDIATOR OF RNA POLYMERASE II TRANSCRIPTION SUBUNIT 4"/>
    <property type="match status" value="1"/>
</dbReference>
<organism evidence="10 11">
    <name type="scientific">Caulochytrium protostelioides</name>
    <dbReference type="NCBI Taxonomy" id="1555241"/>
    <lineage>
        <taxon>Eukaryota</taxon>
        <taxon>Fungi</taxon>
        <taxon>Fungi incertae sedis</taxon>
        <taxon>Chytridiomycota</taxon>
        <taxon>Chytridiomycota incertae sedis</taxon>
        <taxon>Chytridiomycetes</taxon>
        <taxon>Caulochytriales</taxon>
        <taxon>Caulochytriaceae</taxon>
        <taxon>Caulochytrium</taxon>
    </lineage>
</organism>
<sequence length="352" mass="35953">MASPATSCASPTPARFADRAATPGPAGAASPYASTLPSAAGTRRPWSTTTAAAAASATAATAAAGGGPSSSDERLDPLVTMEQLWRVDPATALETRCPRDVLNAVLAALADGVDRLLIDLHVPKRAAASPAAAAAAARVASAHLDAVLRLDRRFAETLDAVAVHQVAAQRLRARRAAVHALATAQTGRIRALQRTAAALEQVLVVARPRVKAVQDAAAGAVDYREIITYAGRIAPFTTGPQANADVVPPIPQEHHFKLSGLFHPLDPAADGQPAAINANELAALDGDTDAAAVAAGEDGAGDGAGEDGVGDADRHQALMTTMMMELSHEHGGPGADDMFGQLDLDLDLDLDL</sequence>
<evidence type="ECO:0000256" key="6">
    <source>
        <dbReference type="ARBA" id="ARBA00023242"/>
    </source>
</evidence>
<dbReference type="EMBL" id="ML014225">
    <property type="protein sequence ID" value="RKP00288.1"/>
    <property type="molecule type" value="Genomic_DNA"/>
</dbReference>
<evidence type="ECO:0000256" key="4">
    <source>
        <dbReference type="ARBA" id="ARBA00023015"/>
    </source>
</evidence>
<dbReference type="Pfam" id="PF10018">
    <property type="entry name" value="Med4"/>
    <property type="match status" value="1"/>
</dbReference>